<dbReference type="GO" id="GO:0016747">
    <property type="term" value="F:acyltransferase activity, transferring groups other than amino-acyl groups"/>
    <property type="evidence" value="ECO:0007669"/>
    <property type="project" value="InterPro"/>
</dbReference>
<gene>
    <name evidence="4" type="ORF">NDI89_23370</name>
</gene>
<keyword evidence="5" id="KW-1185">Reference proteome</keyword>
<dbReference type="SUPFAM" id="SSF55729">
    <property type="entry name" value="Acyl-CoA N-acyltransferases (Nat)"/>
    <property type="match status" value="1"/>
</dbReference>
<dbReference type="InterPro" id="IPR000182">
    <property type="entry name" value="GNAT_dom"/>
</dbReference>
<evidence type="ECO:0000259" key="3">
    <source>
        <dbReference type="PROSITE" id="PS51186"/>
    </source>
</evidence>
<dbReference type="InterPro" id="IPR016181">
    <property type="entry name" value="Acyl_CoA_acyltransferase"/>
</dbReference>
<keyword evidence="2" id="KW-0012">Acyltransferase</keyword>
<dbReference type="EMBL" id="JAMQOT010000017">
    <property type="protein sequence ID" value="MDF9748509.1"/>
    <property type="molecule type" value="Genomic_DNA"/>
</dbReference>
<organism evidence="4 5">
    <name type="scientific">Natrinema salsiterrestre</name>
    <dbReference type="NCBI Taxonomy" id="2950540"/>
    <lineage>
        <taxon>Archaea</taxon>
        <taxon>Methanobacteriati</taxon>
        <taxon>Methanobacteriota</taxon>
        <taxon>Stenosarchaea group</taxon>
        <taxon>Halobacteria</taxon>
        <taxon>Halobacteriales</taxon>
        <taxon>Natrialbaceae</taxon>
        <taxon>Natrinema</taxon>
    </lineage>
</organism>
<dbReference type="RefSeq" id="WP_277525307.1">
    <property type="nucleotide sequence ID" value="NZ_JAMQOT010000017.1"/>
</dbReference>
<dbReference type="AlphaFoldDB" id="A0A9Q4L6N4"/>
<reference evidence="4" key="1">
    <citation type="submission" date="2022-06" db="EMBL/GenBank/DDBJ databases">
        <title>Natrinema sp. a new haloarchaeum isolate from saline soil.</title>
        <authorList>
            <person name="Strakova D."/>
            <person name="Galisteo C."/>
            <person name="Sanchez-Porro C."/>
            <person name="Ventosa A."/>
        </authorList>
    </citation>
    <scope>NUCLEOTIDE SEQUENCE</scope>
    <source>
        <strain evidence="4">S1CR25-10</strain>
    </source>
</reference>
<proteinExistence type="predicted"/>
<dbReference type="PANTHER" id="PTHR43420">
    <property type="entry name" value="ACETYLTRANSFERASE"/>
    <property type="match status" value="1"/>
</dbReference>
<dbReference type="Gene3D" id="3.40.630.30">
    <property type="match status" value="1"/>
</dbReference>
<sequence>MAYEIRQATLDDGTELLELWHGFTSHLSKHDDRYEHKESADDRWLQYFENQLLDSKYGTVIVAEHEESGELVGVLEARIMGNHPIFRLQDHGYINGHFVAEEHRGNGVGAALLDEVHEWFTSSPKDIDFYRVDVIHGDESSEAFYESNDFEPVEHVFERSVGREQ</sequence>
<feature type="domain" description="N-acetyltransferase" evidence="3">
    <location>
        <begin position="3"/>
        <end position="165"/>
    </location>
</feature>
<dbReference type="Pfam" id="PF00583">
    <property type="entry name" value="Acetyltransf_1"/>
    <property type="match status" value="1"/>
</dbReference>
<evidence type="ECO:0000256" key="2">
    <source>
        <dbReference type="ARBA" id="ARBA00023315"/>
    </source>
</evidence>
<dbReference type="Proteomes" id="UP001154061">
    <property type="component" value="Unassembled WGS sequence"/>
</dbReference>
<name>A0A9Q4L6N4_9EURY</name>
<dbReference type="CDD" id="cd04301">
    <property type="entry name" value="NAT_SF"/>
    <property type="match status" value="1"/>
</dbReference>
<accession>A0A9Q4L6N4</accession>
<evidence type="ECO:0000313" key="4">
    <source>
        <dbReference type="EMBL" id="MDF9748509.1"/>
    </source>
</evidence>
<dbReference type="InterPro" id="IPR050680">
    <property type="entry name" value="YpeA/RimI_acetyltransf"/>
</dbReference>
<comment type="caution">
    <text evidence="4">The sequence shown here is derived from an EMBL/GenBank/DDBJ whole genome shotgun (WGS) entry which is preliminary data.</text>
</comment>
<evidence type="ECO:0000256" key="1">
    <source>
        <dbReference type="ARBA" id="ARBA00022679"/>
    </source>
</evidence>
<protein>
    <submittedName>
        <fullName evidence="4">GNAT family N-acetyltransferase</fullName>
    </submittedName>
</protein>
<dbReference type="PROSITE" id="PS51186">
    <property type="entry name" value="GNAT"/>
    <property type="match status" value="1"/>
</dbReference>
<keyword evidence="1" id="KW-0808">Transferase</keyword>
<evidence type="ECO:0000313" key="5">
    <source>
        <dbReference type="Proteomes" id="UP001154061"/>
    </source>
</evidence>